<dbReference type="EMBL" id="CM056781">
    <property type="protein sequence ID" value="KAJ8735117.1"/>
    <property type="molecule type" value="Genomic_DNA"/>
</dbReference>
<keyword evidence="2" id="KW-1185">Reference proteome</keyword>
<proteinExistence type="predicted"/>
<evidence type="ECO:0000313" key="1">
    <source>
        <dbReference type="EMBL" id="KAJ8735117.1"/>
    </source>
</evidence>
<sequence>MDELVMVGLLDSGSAVTIIGNNAHKVLISKGLHLTANNSYPTFLIAAGGQRLNSIGSMNLPIHFEDQFHIIEALVVPEINNNLILGIDFWRKFQICPKYLYSISIGQINNNIASVNTDNTHLQNYDTLDTAQRVVADNIIRQFEEISFKVKGLGNTNVITHRIDTGDTQPIRQRYYRMSPEKQRILIEQVDEMLSLDVVEPCESAWSSPVLIVTKKNGEPRFCLDSRKLNSVTKKDAYNLPYISEILDNLRDARYLSSIDLSKAFWQINIHPEDRDKTAFYVPGRGTFRFKRTAFGLTNAPATQQRLVDTLFGEFEQRVFAFLDDIIIVSNDFNSHVSLLECLISAPVLSCPDYNRPFEVHTDASNYGIGAMLTQTINSKEHPIAYMSRSLSASERNYSITERETLAVITALEHWRCYLENGKMFTVYTDHSALKWFLSLNNPTGRLARWGVRLSSFHFEIKHRRGSDNVVPDALSRAVPVSAISTSDAIKTTNDSWYSNIYNGCINNPQNFQNFIVKNNKLFRLSKEKCQFTTEFSWKEVIPSELREQVIFENHSEPIAGHLGIFKTYRRLALRYYWPGMHKDVVNFVSACDKCLSHKIQNHTTLGEMGRPKCSQCSRPFQMLSIDLMGPLPTTRKQNSYIFVVTCCFSKFCLIFPIRNATSQIITKILEDSVFLVHGVPQTVFLDNGTQFTSNLTESLFKKYNIPNIYFTPKYTPQVNTVERYNRTIITCLSTFIDDDQRSWDTKISSVQFAINNSVNEATGYTPSFLVYGRELITCGSHYVDNEVANEVTFLPRDVYAENLGCLSKIFDNVQFKLWQAHVKNTSHYNLRRKPAEFKVGDVVMKRAYVLSDKDKYFSKKLAPKYIKCRITGKKSPLVYILADMSGKDLGTWHIKDIKLANNY</sequence>
<reference evidence="1" key="1">
    <citation type="submission" date="2023-03" db="EMBL/GenBank/DDBJ databases">
        <title>Chromosome-level genomes of two armyworms, Mythimna separata and Mythimna loreyi, provide insights into the biosynthesis and reception of sex pheromones.</title>
        <authorList>
            <person name="Zhao H."/>
        </authorList>
    </citation>
    <scope>NUCLEOTIDE SEQUENCE</scope>
    <source>
        <strain evidence="1">BeijingLab</strain>
    </source>
</reference>
<evidence type="ECO:0000313" key="2">
    <source>
        <dbReference type="Proteomes" id="UP001231649"/>
    </source>
</evidence>
<name>A0ACC2R7C5_9NEOP</name>
<dbReference type="Proteomes" id="UP001231649">
    <property type="component" value="Chromosome 5"/>
</dbReference>
<organism evidence="1 2">
    <name type="scientific">Mythimna loreyi</name>
    <dbReference type="NCBI Taxonomy" id="667449"/>
    <lineage>
        <taxon>Eukaryota</taxon>
        <taxon>Metazoa</taxon>
        <taxon>Ecdysozoa</taxon>
        <taxon>Arthropoda</taxon>
        <taxon>Hexapoda</taxon>
        <taxon>Insecta</taxon>
        <taxon>Pterygota</taxon>
        <taxon>Neoptera</taxon>
        <taxon>Endopterygota</taxon>
        <taxon>Lepidoptera</taxon>
        <taxon>Glossata</taxon>
        <taxon>Ditrysia</taxon>
        <taxon>Noctuoidea</taxon>
        <taxon>Noctuidae</taxon>
        <taxon>Noctuinae</taxon>
        <taxon>Hadenini</taxon>
        <taxon>Mythimna</taxon>
    </lineage>
</organism>
<gene>
    <name evidence="1" type="ORF">PYW08_014367</name>
</gene>
<accession>A0ACC2R7C5</accession>
<comment type="caution">
    <text evidence="1">The sequence shown here is derived from an EMBL/GenBank/DDBJ whole genome shotgun (WGS) entry which is preliminary data.</text>
</comment>
<protein>
    <submittedName>
        <fullName evidence="1">Uncharacterized protein</fullName>
    </submittedName>
</protein>